<accession>A0A0D0DAN1</accession>
<keyword evidence="6" id="KW-1185">Reference proteome</keyword>
<evidence type="ECO:0000256" key="1">
    <source>
        <dbReference type="ARBA" id="ARBA00007920"/>
    </source>
</evidence>
<dbReference type="SUPFAM" id="SSF53474">
    <property type="entry name" value="alpha/beta-Hydrolases"/>
    <property type="match status" value="1"/>
</dbReference>
<dbReference type="EMBL" id="KN825124">
    <property type="protein sequence ID" value="KIK94192.1"/>
    <property type="molecule type" value="Genomic_DNA"/>
</dbReference>
<dbReference type="HOGENOM" id="CLU_027968_0_0_1"/>
<dbReference type="OrthoDB" id="273452at2759"/>
<proteinExistence type="inferred from homology"/>
<dbReference type="InterPro" id="IPR044294">
    <property type="entry name" value="Lipase-like"/>
</dbReference>
<dbReference type="PANTHER" id="PTHR12482:SF62">
    <property type="entry name" value="LIPASE ROG1-RELATED"/>
    <property type="match status" value="1"/>
</dbReference>
<organism evidence="5 6">
    <name type="scientific">Paxillus rubicundulus Ve08.2h10</name>
    <dbReference type="NCBI Taxonomy" id="930991"/>
    <lineage>
        <taxon>Eukaryota</taxon>
        <taxon>Fungi</taxon>
        <taxon>Dikarya</taxon>
        <taxon>Basidiomycota</taxon>
        <taxon>Agaricomycotina</taxon>
        <taxon>Agaricomycetes</taxon>
        <taxon>Agaricomycetidae</taxon>
        <taxon>Boletales</taxon>
        <taxon>Paxilineae</taxon>
        <taxon>Paxillaceae</taxon>
        <taxon>Paxillus</taxon>
    </lineage>
</organism>
<keyword evidence="3" id="KW-1133">Transmembrane helix</keyword>
<evidence type="ECO:0000313" key="6">
    <source>
        <dbReference type="Proteomes" id="UP000054538"/>
    </source>
</evidence>
<evidence type="ECO:0000313" key="5">
    <source>
        <dbReference type="EMBL" id="KIK94192.1"/>
    </source>
</evidence>
<feature type="region of interest" description="Disordered" evidence="2">
    <location>
        <begin position="367"/>
        <end position="391"/>
    </location>
</feature>
<reference evidence="6" key="2">
    <citation type="submission" date="2015-01" db="EMBL/GenBank/DDBJ databases">
        <title>Evolutionary Origins and Diversification of the Mycorrhizal Mutualists.</title>
        <authorList>
            <consortium name="DOE Joint Genome Institute"/>
            <consortium name="Mycorrhizal Genomics Consortium"/>
            <person name="Kohler A."/>
            <person name="Kuo A."/>
            <person name="Nagy L.G."/>
            <person name="Floudas D."/>
            <person name="Copeland A."/>
            <person name="Barry K.W."/>
            <person name="Cichocki N."/>
            <person name="Veneault-Fourrey C."/>
            <person name="LaButti K."/>
            <person name="Lindquist E.A."/>
            <person name="Lipzen A."/>
            <person name="Lundell T."/>
            <person name="Morin E."/>
            <person name="Murat C."/>
            <person name="Riley R."/>
            <person name="Ohm R."/>
            <person name="Sun H."/>
            <person name="Tunlid A."/>
            <person name="Henrissat B."/>
            <person name="Grigoriev I.V."/>
            <person name="Hibbett D.S."/>
            <person name="Martin F."/>
        </authorList>
    </citation>
    <scope>NUCLEOTIDE SEQUENCE [LARGE SCALE GENOMIC DNA]</scope>
    <source>
        <strain evidence="6">Ve08.2h10</strain>
    </source>
</reference>
<protein>
    <recommendedName>
        <fullName evidence="4">DUF676 domain-containing protein</fullName>
    </recommendedName>
</protein>
<evidence type="ECO:0000256" key="2">
    <source>
        <dbReference type="SAM" id="MobiDB-lite"/>
    </source>
</evidence>
<dbReference type="InterPro" id="IPR007751">
    <property type="entry name" value="DUF676_lipase-like"/>
</dbReference>
<dbReference type="Pfam" id="PF05057">
    <property type="entry name" value="DUF676"/>
    <property type="match status" value="1"/>
</dbReference>
<feature type="domain" description="DUF676" evidence="4">
    <location>
        <begin position="3"/>
        <end position="205"/>
    </location>
</feature>
<dbReference type="Proteomes" id="UP000054538">
    <property type="component" value="Unassembled WGS sequence"/>
</dbReference>
<evidence type="ECO:0000256" key="3">
    <source>
        <dbReference type="SAM" id="Phobius"/>
    </source>
</evidence>
<dbReference type="Gene3D" id="3.40.50.1820">
    <property type="entry name" value="alpha/beta hydrolase"/>
    <property type="match status" value="1"/>
</dbReference>
<sequence length="454" mass="50915">MANIHLLVLIHGMWGNPSHLAYADKIIRQVKGNAGPDKPELAVLVAQTNRDDSTYDGIDWGGERVAQEVLEEVKKYEEMGNNVTRFSVFGYSLGGLLARYVIGILHQNKFFDKVTPVNFNTVATPHIGIPRFASTFSAITSYLGPKLLSRTGEQFFCVDKWSPKGRPLVEVLADPDHIFYQALLGFPNVRIYANAINDRTVPYVTAGIENVDIFAEYRRNGLEIEFHDEYPHVIKSYTIPSSPRSLSSHESPGLLTRIVSMGPPLPPALQLGFPFNVFIYIFLPVVLPTFVWFVLLRLSISSHKSRNRLKILEADASNKERLIHVISKLEIGMENVVVNLYDDSDNTPTPSSPISISDNESANCSSQELVVDDSSSTTSKSKGDDRPPFQPLLTPVQLRCIENLNNIPQLKKERAFFTGVRNSHAIVVCRDPKRFKFHLGGEGLLRHWADQFEL</sequence>
<dbReference type="InParanoid" id="A0A0D0DAN1"/>
<dbReference type="PANTHER" id="PTHR12482">
    <property type="entry name" value="LIPASE ROG1-RELATED-RELATED"/>
    <property type="match status" value="1"/>
</dbReference>
<dbReference type="STRING" id="930991.A0A0D0DAN1"/>
<comment type="similarity">
    <text evidence="1">Belongs to the putative lipase ROG1 family.</text>
</comment>
<evidence type="ECO:0000259" key="4">
    <source>
        <dbReference type="Pfam" id="PF05057"/>
    </source>
</evidence>
<reference evidence="5 6" key="1">
    <citation type="submission" date="2014-04" db="EMBL/GenBank/DDBJ databases">
        <authorList>
            <consortium name="DOE Joint Genome Institute"/>
            <person name="Kuo A."/>
            <person name="Kohler A."/>
            <person name="Jargeat P."/>
            <person name="Nagy L.G."/>
            <person name="Floudas D."/>
            <person name="Copeland A."/>
            <person name="Barry K.W."/>
            <person name="Cichocki N."/>
            <person name="Veneault-Fourrey C."/>
            <person name="LaButti K."/>
            <person name="Lindquist E.A."/>
            <person name="Lipzen A."/>
            <person name="Lundell T."/>
            <person name="Morin E."/>
            <person name="Murat C."/>
            <person name="Sun H."/>
            <person name="Tunlid A."/>
            <person name="Henrissat B."/>
            <person name="Grigoriev I.V."/>
            <person name="Hibbett D.S."/>
            <person name="Martin F."/>
            <person name="Nordberg H.P."/>
            <person name="Cantor M.N."/>
            <person name="Hua S.X."/>
        </authorList>
    </citation>
    <scope>NUCLEOTIDE SEQUENCE [LARGE SCALE GENOMIC DNA]</scope>
    <source>
        <strain evidence="5 6">Ve08.2h10</strain>
    </source>
</reference>
<keyword evidence="3" id="KW-0472">Membrane</keyword>
<dbReference type="InterPro" id="IPR029058">
    <property type="entry name" value="AB_hydrolase_fold"/>
</dbReference>
<feature type="transmembrane region" description="Helical" evidence="3">
    <location>
        <begin position="277"/>
        <end position="300"/>
    </location>
</feature>
<gene>
    <name evidence="5" type="ORF">PAXRUDRAFT_33655</name>
</gene>
<name>A0A0D0DAN1_9AGAM</name>
<keyword evidence="3" id="KW-0812">Transmembrane</keyword>
<dbReference type="AlphaFoldDB" id="A0A0D0DAN1"/>